<proteinExistence type="predicted"/>
<name>A0ABQ8TFE7_PERAM</name>
<comment type="caution">
    <text evidence="3">The sequence shown here is derived from an EMBL/GenBank/DDBJ whole genome shotgun (WGS) entry which is preliminary data.</text>
</comment>
<keyword evidence="4" id="KW-1185">Reference proteome</keyword>
<dbReference type="InterPro" id="IPR052709">
    <property type="entry name" value="Transposase-MT_Hybrid"/>
</dbReference>
<dbReference type="PANTHER" id="PTHR46060:SF1">
    <property type="entry name" value="MARINER MOS1 TRANSPOSASE-LIKE PROTEIN"/>
    <property type="match status" value="1"/>
</dbReference>
<feature type="transmembrane region" description="Helical" evidence="2">
    <location>
        <begin position="327"/>
        <end position="346"/>
    </location>
</feature>
<evidence type="ECO:0000313" key="3">
    <source>
        <dbReference type="EMBL" id="KAJ4444667.1"/>
    </source>
</evidence>
<dbReference type="Proteomes" id="UP001148838">
    <property type="component" value="Unassembled WGS sequence"/>
</dbReference>
<evidence type="ECO:0000256" key="2">
    <source>
        <dbReference type="SAM" id="Phobius"/>
    </source>
</evidence>
<dbReference type="EMBL" id="JAJSOF020000011">
    <property type="protein sequence ID" value="KAJ4444667.1"/>
    <property type="molecule type" value="Genomic_DNA"/>
</dbReference>
<feature type="region of interest" description="Disordered" evidence="1">
    <location>
        <begin position="1"/>
        <end position="42"/>
    </location>
</feature>
<dbReference type="PANTHER" id="PTHR46060">
    <property type="entry name" value="MARINER MOS1 TRANSPOSASE-LIKE PROTEIN"/>
    <property type="match status" value="1"/>
</dbReference>
<feature type="compositionally biased region" description="Basic and acidic residues" evidence="1">
    <location>
        <begin position="1"/>
        <end position="13"/>
    </location>
</feature>
<protein>
    <submittedName>
        <fullName evidence="3">Uncharacterized protein</fullName>
    </submittedName>
</protein>
<gene>
    <name evidence="3" type="ORF">ANN_06464</name>
</gene>
<feature type="region of interest" description="Disordered" evidence="1">
    <location>
        <begin position="394"/>
        <end position="413"/>
    </location>
</feature>
<organism evidence="3 4">
    <name type="scientific">Periplaneta americana</name>
    <name type="common">American cockroach</name>
    <name type="synonym">Blatta americana</name>
    <dbReference type="NCBI Taxonomy" id="6978"/>
    <lineage>
        <taxon>Eukaryota</taxon>
        <taxon>Metazoa</taxon>
        <taxon>Ecdysozoa</taxon>
        <taxon>Arthropoda</taxon>
        <taxon>Hexapoda</taxon>
        <taxon>Insecta</taxon>
        <taxon>Pterygota</taxon>
        <taxon>Neoptera</taxon>
        <taxon>Polyneoptera</taxon>
        <taxon>Dictyoptera</taxon>
        <taxon>Blattodea</taxon>
        <taxon>Blattoidea</taxon>
        <taxon>Blattidae</taxon>
        <taxon>Blattinae</taxon>
        <taxon>Periplaneta</taxon>
    </lineage>
</organism>
<dbReference type="InterPro" id="IPR036397">
    <property type="entry name" value="RNaseH_sf"/>
</dbReference>
<keyword evidence="2" id="KW-1133">Transmembrane helix</keyword>
<evidence type="ECO:0000313" key="4">
    <source>
        <dbReference type="Proteomes" id="UP001148838"/>
    </source>
</evidence>
<keyword evidence="2" id="KW-0472">Membrane</keyword>
<dbReference type="Gene3D" id="3.30.420.10">
    <property type="entry name" value="Ribonuclease H-like superfamily/Ribonuclease H"/>
    <property type="match status" value="1"/>
</dbReference>
<accession>A0ABQ8TFE7</accession>
<reference evidence="3 4" key="1">
    <citation type="journal article" date="2022" name="Allergy">
        <title>Genome assembly and annotation of Periplaneta americana reveal a comprehensive cockroach allergen profile.</title>
        <authorList>
            <person name="Wang L."/>
            <person name="Xiong Q."/>
            <person name="Saelim N."/>
            <person name="Wang L."/>
            <person name="Nong W."/>
            <person name="Wan A.T."/>
            <person name="Shi M."/>
            <person name="Liu X."/>
            <person name="Cao Q."/>
            <person name="Hui J.H.L."/>
            <person name="Sookrung N."/>
            <person name="Leung T.F."/>
            <person name="Tungtrongchitr A."/>
            <person name="Tsui S.K.W."/>
        </authorList>
    </citation>
    <scope>NUCLEOTIDE SEQUENCE [LARGE SCALE GENOMIC DNA]</scope>
    <source>
        <strain evidence="3">PWHHKU_190912</strain>
    </source>
</reference>
<evidence type="ECO:0000256" key="1">
    <source>
        <dbReference type="SAM" id="MobiDB-lite"/>
    </source>
</evidence>
<sequence>MAHPEEKPQHEKNCSTLGCSEPDRSTEVAPIRNSSTPPTEIPQRRGRILQRIVAIDETWTRAYELELKRQSNEWHHKGSPRPKKCDMNPLGLRPALRRKCSHILRENQPFILHDNARHVAGTVTELLQTCDWEILQYSLYSPDMSPCDYDLFSRLKETLRGKRFPVGQSIRGINRNNLANEQQTSSPHSLPNHLLVVAETEFVERHVAATVCLQYVNETHSNVQETPLTREFRDLAPGWSDNRTQIAYTSMKYLLGAHRYLPRFTLASNRTGVTIHVGTEQKLPTVPRHSCSTDTSRFSAPLYTQPPQTIFKPPLPTTFNIPPPPPFLFFLKFIPFALFMFLLSLFSTSMNLEEFNYLLIKEREAPRNVQRRGEKETDKRRKVKEHNEIKWLQAVPKRGRAGKNNTGEIYKSA</sequence>
<keyword evidence="2" id="KW-0812">Transmembrane</keyword>